<feature type="transmembrane region" description="Helical" evidence="1">
    <location>
        <begin position="181"/>
        <end position="199"/>
    </location>
</feature>
<gene>
    <name evidence="2" type="ORF">GCM10023307_27280</name>
</gene>
<sequence length="215" mass="22086">MNRSRRLAAHAALWGFVAAAAFCGARPGAVSSGFSHRSHPLAWLGAGGMPEATVFNLAGFVIPGLLAAVALWSLRSALPAQARWSARIGAQLTMLSALAFAAQGLLPLDLEDPDGAANAAHGLAWTLWWSTFAVGGLALGLGSRRASALRPGFAAAAVVAAIAIPALALLAPIWWPNAFSQRAAFVLWFVWVAWAAGAANRASVSGPGSSPTAER</sequence>
<reference evidence="3" key="1">
    <citation type="journal article" date="2019" name="Int. J. Syst. Evol. Microbiol.">
        <title>The Global Catalogue of Microorganisms (GCM) 10K type strain sequencing project: providing services to taxonomists for standard genome sequencing and annotation.</title>
        <authorList>
            <consortium name="The Broad Institute Genomics Platform"/>
            <consortium name="The Broad Institute Genome Sequencing Center for Infectious Disease"/>
            <person name="Wu L."/>
            <person name="Ma J."/>
        </authorList>
    </citation>
    <scope>NUCLEOTIDE SEQUENCE [LARGE SCALE GENOMIC DNA]</scope>
    <source>
        <strain evidence="3">JCM 18204</strain>
    </source>
</reference>
<feature type="transmembrane region" description="Helical" evidence="1">
    <location>
        <begin position="122"/>
        <end position="141"/>
    </location>
</feature>
<feature type="transmembrane region" description="Helical" evidence="1">
    <location>
        <begin position="84"/>
        <end position="102"/>
    </location>
</feature>
<dbReference type="Proteomes" id="UP001499959">
    <property type="component" value="Unassembled WGS sequence"/>
</dbReference>
<dbReference type="RefSeq" id="WP_345303881.1">
    <property type="nucleotide sequence ID" value="NZ_BAABJE010000014.1"/>
</dbReference>
<comment type="caution">
    <text evidence="2">The sequence shown here is derived from an EMBL/GenBank/DDBJ whole genome shotgun (WGS) entry which is preliminary data.</text>
</comment>
<feature type="transmembrane region" description="Helical" evidence="1">
    <location>
        <begin position="53"/>
        <end position="72"/>
    </location>
</feature>
<accession>A0ABP9BUL2</accession>
<dbReference type="EMBL" id="BAABJE010000014">
    <property type="protein sequence ID" value="GAA4799514.1"/>
    <property type="molecule type" value="Genomic_DNA"/>
</dbReference>
<keyword evidence="3" id="KW-1185">Reference proteome</keyword>
<evidence type="ECO:0000313" key="3">
    <source>
        <dbReference type="Proteomes" id="UP001499959"/>
    </source>
</evidence>
<proteinExistence type="predicted"/>
<name>A0ABP9BUL2_9GAMM</name>
<keyword evidence="1" id="KW-0472">Membrane</keyword>
<protein>
    <recommendedName>
        <fullName evidence="4">DUF998 domain-containing protein</fullName>
    </recommendedName>
</protein>
<evidence type="ECO:0000256" key="1">
    <source>
        <dbReference type="SAM" id="Phobius"/>
    </source>
</evidence>
<keyword evidence="1" id="KW-0812">Transmembrane</keyword>
<organism evidence="2 3">
    <name type="scientific">Lysobacter hankyongensis</name>
    <dbReference type="NCBI Taxonomy" id="1176535"/>
    <lineage>
        <taxon>Bacteria</taxon>
        <taxon>Pseudomonadati</taxon>
        <taxon>Pseudomonadota</taxon>
        <taxon>Gammaproteobacteria</taxon>
        <taxon>Lysobacterales</taxon>
        <taxon>Lysobacteraceae</taxon>
        <taxon>Lysobacter</taxon>
    </lineage>
</organism>
<feature type="transmembrane region" description="Helical" evidence="1">
    <location>
        <begin position="153"/>
        <end position="175"/>
    </location>
</feature>
<evidence type="ECO:0000313" key="2">
    <source>
        <dbReference type="EMBL" id="GAA4799514.1"/>
    </source>
</evidence>
<evidence type="ECO:0008006" key="4">
    <source>
        <dbReference type="Google" id="ProtNLM"/>
    </source>
</evidence>
<keyword evidence="1" id="KW-1133">Transmembrane helix</keyword>